<feature type="non-terminal residue" evidence="1">
    <location>
        <position position="1"/>
    </location>
</feature>
<sequence length="104" mass="11938">RSHERFWFLSFSSNFIEEIVPSSLASVQVLIKFSIGKGVTLLNGGMIRLYQNVHTQCTDAMLTYCFLFYKDVVDEVMPSFLSFKDTTIIGFQLCYVDATRFPLC</sequence>
<accession>A0A8T0ITE9</accession>
<reference evidence="1" key="1">
    <citation type="submission" date="2020-06" db="EMBL/GenBank/DDBJ databases">
        <title>WGS assembly of Ceratodon purpureus strain R40.</title>
        <authorList>
            <person name="Carey S.B."/>
            <person name="Jenkins J."/>
            <person name="Shu S."/>
            <person name="Lovell J.T."/>
            <person name="Sreedasyam A."/>
            <person name="Maumus F."/>
            <person name="Tiley G.P."/>
            <person name="Fernandez-Pozo N."/>
            <person name="Barry K."/>
            <person name="Chen C."/>
            <person name="Wang M."/>
            <person name="Lipzen A."/>
            <person name="Daum C."/>
            <person name="Saski C.A."/>
            <person name="Payton A.C."/>
            <person name="Mcbreen J.C."/>
            <person name="Conrad R.E."/>
            <person name="Kollar L.M."/>
            <person name="Olsson S."/>
            <person name="Huttunen S."/>
            <person name="Landis J.B."/>
            <person name="Wickett N.J."/>
            <person name="Johnson M.G."/>
            <person name="Rensing S.A."/>
            <person name="Grimwood J."/>
            <person name="Schmutz J."/>
            <person name="Mcdaniel S.F."/>
        </authorList>
    </citation>
    <scope>NUCLEOTIDE SEQUENCE</scope>
    <source>
        <strain evidence="1">R40</strain>
    </source>
</reference>
<dbReference type="AlphaFoldDB" id="A0A8T0ITE9"/>
<dbReference type="Proteomes" id="UP000822688">
    <property type="component" value="Chromosome 2"/>
</dbReference>
<gene>
    <name evidence="1" type="ORF">KC19_2G078400</name>
</gene>
<evidence type="ECO:0000313" key="2">
    <source>
        <dbReference type="Proteomes" id="UP000822688"/>
    </source>
</evidence>
<evidence type="ECO:0000313" key="1">
    <source>
        <dbReference type="EMBL" id="KAG0586279.1"/>
    </source>
</evidence>
<name>A0A8T0ITE9_CERPU</name>
<organism evidence="1 2">
    <name type="scientific">Ceratodon purpureus</name>
    <name type="common">Fire moss</name>
    <name type="synonym">Dicranum purpureum</name>
    <dbReference type="NCBI Taxonomy" id="3225"/>
    <lineage>
        <taxon>Eukaryota</taxon>
        <taxon>Viridiplantae</taxon>
        <taxon>Streptophyta</taxon>
        <taxon>Embryophyta</taxon>
        <taxon>Bryophyta</taxon>
        <taxon>Bryophytina</taxon>
        <taxon>Bryopsida</taxon>
        <taxon>Dicranidae</taxon>
        <taxon>Pseudoditrichales</taxon>
        <taxon>Ditrichaceae</taxon>
        <taxon>Ceratodon</taxon>
    </lineage>
</organism>
<dbReference type="EMBL" id="CM026422">
    <property type="protein sequence ID" value="KAG0586279.1"/>
    <property type="molecule type" value="Genomic_DNA"/>
</dbReference>
<keyword evidence="2" id="KW-1185">Reference proteome</keyword>
<protein>
    <submittedName>
        <fullName evidence="1">Uncharacterized protein</fullName>
    </submittedName>
</protein>
<proteinExistence type="predicted"/>
<comment type="caution">
    <text evidence="1">The sequence shown here is derived from an EMBL/GenBank/DDBJ whole genome shotgun (WGS) entry which is preliminary data.</text>
</comment>